<dbReference type="EMBL" id="CP094534">
    <property type="protein sequence ID" value="UOE32716.1"/>
    <property type="molecule type" value="Genomic_DNA"/>
</dbReference>
<reference evidence="3 4" key="1">
    <citation type="submission" date="2022-03" db="EMBL/GenBank/DDBJ databases">
        <title>Hymenobactersp. isolated from the air.</title>
        <authorList>
            <person name="Won M."/>
            <person name="Kwon S.-W."/>
        </authorList>
    </citation>
    <scope>NUCLEOTIDE SEQUENCE [LARGE SCALE GENOMIC DNA]</scope>
    <source>
        <strain evidence="3 4">KACC 22596</strain>
    </source>
</reference>
<evidence type="ECO:0000256" key="2">
    <source>
        <dbReference type="SAM" id="SignalP"/>
    </source>
</evidence>
<proteinExistence type="predicted"/>
<feature type="compositionally biased region" description="Polar residues" evidence="1">
    <location>
        <begin position="53"/>
        <end position="103"/>
    </location>
</feature>
<accession>A0ABY4B4S7</accession>
<name>A0ABY4B4S7_9BACT</name>
<evidence type="ECO:0000313" key="3">
    <source>
        <dbReference type="EMBL" id="UOE32716.1"/>
    </source>
</evidence>
<keyword evidence="4" id="KW-1185">Reference proteome</keyword>
<gene>
    <name evidence="3" type="ORF">MTP16_16455</name>
</gene>
<feature type="chain" id="PRO_5046957828" description="Proteophosphoglycan ppg4" evidence="2">
    <location>
        <begin position="22"/>
        <end position="114"/>
    </location>
</feature>
<feature type="compositionally biased region" description="Basic residues" evidence="1">
    <location>
        <begin position="104"/>
        <end position="114"/>
    </location>
</feature>
<sequence>MIKPLLSTFLVAGLLGPAAQAQTTPAGAPTTGNHTAGTTTNPVDPTSKVGQKVSGTMGRNSSSHNAPDRPTTSGNHTAGTTANPVDPTSNSADATRSNGMNNRQTRKTKSRTSN</sequence>
<evidence type="ECO:0000256" key="1">
    <source>
        <dbReference type="SAM" id="MobiDB-lite"/>
    </source>
</evidence>
<evidence type="ECO:0000313" key="4">
    <source>
        <dbReference type="Proteomes" id="UP000831390"/>
    </source>
</evidence>
<feature type="compositionally biased region" description="Low complexity" evidence="1">
    <location>
        <begin position="19"/>
        <end position="42"/>
    </location>
</feature>
<keyword evidence="2" id="KW-0732">Signal</keyword>
<feature type="region of interest" description="Disordered" evidence="1">
    <location>
        <begin position="19"/>
        <end position="114"/>
    </location>
</feature>
<dbReference type="Proteomes" id="UP000831390">
    <property type="component" value="Chromosome"/>
</dbReference>
<dbReference type="RefSeq" id="WP_243511754.1">
    <property type="nucleotide sequence ID" value="NZ_CP094534.1"/>
</dbReference>
<protein>
    <recommendedName>
        <fullName evidence="5">Proteophosphoglycan ppg4</fullName>
    </recommendedName>
</protein>
<evidence type="ECO:0008006" key="5">
    <source>
        <dbReference type="Google" id="ProtNLM"/>
    </source>
</evidence>
<feature type="signal peptide" evidence="2">
    <location>
        <begin position="1"/>
        <end position="21"/>
    </location>
</feature>
<organism evidence="3 4">
    <name type="scientific">Hymenobacter monticola</name>
    <dbReference type="NCBI Taxonomy" id="1705399"/>
    <lineage>
        <taxon>Bacteria</taxon>
        <taxon>Pseudomonadati</taxon>
        <taxon>Bacteroidota</taxon>
        <taxon>Cytophagia</taxon>
        <taxon>Cytophagales</taxon>
        <taxon>Hymenobacteraceae</taxon>
        <taxon>Hymenobacter</taxon>
    </lineage>
</organism>